<reference evidence="4" key="1">
    <citation type="submission" date="2025-08" db="UniProtKB">
        <authorList>
            <consortium name="Ensembl"/>
        </authorList>
    </citation>
    <scope>IDENTIFICATION</scope>
</reference>
<evidence type="ECO:0000259" key="3">
    <source>
        <dbReference type="PROSITE" id="PS50835"/>
    </source>
</evidence>
<feature type="region of interest" description="Disordered" evidence="2">
    <location>
        <begin position="1"/>
        <end position="40"/>
    </location>
</feature>
<evidence type="ECO:0000313" key="4">
    <source>
        <dbReference type="Ensembl" id="ENSTMTP00000014975.1"/>
    </source>
</evidence>
<name>A0A674J191_9SAUR</name>
<sequence>ASPPRCRTTGRGSGAASTTRPEGSESSESPGRSGLGIQNFYPRGIHRIQWRCDGKTWEKCEPTDCSQNPDLTFSATSVWRLPSDQITRPELRVQVSVQQSPREPPIEREIRAGDTGLLRPPEVSEISQPESVTARKEITLSCHMTGHFPRVLSVTWLRRDRGAGAAVPLQGSAEYRIEPGAPRTQDGKSFQQETRLSFTPSVQRDQGAEYVCCVGHTALGNLPIEKRTRVLEVTGQSAALNFLPCS</sequence>
<accession>A0A674J191</accession>
<evidence type="ECO:0000256" key="1">
    <source>
        <dbReference type="ARBA" id="ARBA00023319"/>
    </source>
</evidence>
<dbReference type="PANTHER" id="PTHR23411">
    <property type="entry name" value="TAPASIN"/>
    <property type="match status" value="1"/>
</dbReference>
<dbReference type="InterPro" id="IPR003597">
    <property type="entry name" value="Ig_C1-set"/>
</dbReference>
<keyword evidence="1" id="KW-0393">Immunoglobulin domain</keyword>
<dbReference type="AlphaFoldDB" id="A0A674J191"/>
<dbReference type="GeneTree" id="ENSGT00990000205528"/>
<keyword evidence="5" id="KW-1185">Reference proteome</keyword>
<dbReference type="InterPro" id="IPR013783">
    <property type="entry name" value="Ig-like_fold"/>
</dbReference>
<dbReference type="InterPro" id="IPR050380">
    <property type="entry name" value="Immune_Resp_Modulators"/>
</dbReference>
<evidence type="ECO:0000313" key="5">
    <source>
        <dbReference type="Proteomes" id="UP000472274"/>
    </source>
</evidence>
<dbReference type="Pfam" id="PF07654">
    <property type="entry name" value="C1-set"/>
    <property type="match status" value="1"/>
</dbReference>
<dbReference type="SUPFAM" id="SSF48726">
    <property type="entry name" value="Immunoglobulin"/>
    <property type="match status" value="1"/>
</dbReference>
<dbReference type="InParanoid" id="A0A674J191"/>
<dbReference type="Gene3D" id="2.60.40.10">
    <property type="entry name" value="Immunoglobulins"/>
    <property type="match status" value="2"/>
</dbReference>
<dbReference type="InterPro" id="IPR007110">
    <property type="entry name" value="Ig-like_dom"/>
</dbReference>
<evidence type="ECO:0000256" key="2">
    <source>
        <dbReference type="SAM" id="MobiDB-lite"/>
    </source>
</evidence>
<dbReference type="Ensembl" id="ENSTMTT00000015507.1">
    <property type="protein sequence ID" value="ENSTMTP00000014975.1"/>
    <property type="gene ID" value="ENSTMTG00000010930.1"/>
</dbReference>
<feature type="domain" description="Ig-like" evidence="3">
    <location>
        <begin position="121"/>
        <end position="232"/>
    </location>
</feature>
<organism evidence="4 5">
    <name type="scientific">Terrapene triunguis</name>
    <name type="common">Three-toed box turtle</name>
    <dbReference type="NCBI Taxonomy" id="2587831"/>
    <lineage>
        <taxon>Eukaryota</taxon>
        <taxon>Metazoa</taxon>
        <taxon>Chordata</taxon>
        <taxon>Craniata</taxon>
        <taxon>Vertebrata</taxon>
        <taxon>Euteleostomi</taxon>
        <taxon>Archelosauria</taxon>
        <taxon>Testudinata</taxon>
        <taxon>Testudines</taxon>
        <taxon>Cryptodira</taxon>
        <taxon>Durocryptodira</taxon>
        <taxon>Testudinoidea</taxon>
        <taxon>Emydidae</taxon>
        <taxon>Terrapene</taxon>
    </lineage>
</organism>
<proteinExistence type="predicted"/>
<dbReference type="InterPro" id="IPR036179">
    <property type="entry name" value="Ig-like_dom_sf"/>
</dbReference>
<feature type="compositionally biased region" description="Low complexity" evidence="2">
    <location>
        <begin position="7"/>
        <end position="32"/>
    </location>
</feature>
<dbReference type="Proteomes" id="UP000472274">
    <property type="component" value="Unplaced"/>
</dbReference>
<dbReference type="PROSITE" id="PS50835">
    <property type="entry name" value="IG_LIKE"/>
    <property type="match status" value="1"/>
</dbReference>
<dbReference type="SMART" id="SM00407">
    <property type="entry name" value="IGc1"/>
    <property type="match status" value="1"/>
</dbReference>
<protein>
    <recommendedName>
        <fullName evidence="3">Ig-like domain-containing protein</fullName>
    </recommendedName>
</protein>
<reference evidence="4" key="2">
    <citation type="submission" date="2025-09" db="UniProtKB">
        <authorList>
            <consortium name="Ensembl"/>
        </authorList>
    </citation>
    <scope>IDENTIFICATION</scope>
</reference>